<evidence type="ECO:0000313" key="1">
    <source>
        <dbReference type="EMBL" id="QDH89275.1"/>
    </source>
</evidence>
<protein>
    <submittedName>
        <fullName evidence="1">Uncharacterized protein</fullName>
    </submittedName>
</protein>
<name>A0A514D6Q7_9VIRU</name>
<proteinExistence type="predicted"/>
<gene>
    <name evidence="1" type="ORF">H2Bulk35116_000002</name>
</gene>
<sequence>MLADPVTIAANSPTPSLVLPIVKNQDYGTVRLDETNGFTVTTNHTYLKGGGAKHYVQMTQAKTATDPYSDASTKQVASVSITIVSPKYGYTAANMVDLVEALMDYINDSEVTPARLVAFQS</sequence>
<dbReference type="EMBL" id="MN034732">
    <property type="protein sequence ID" value="QDH89275.1"/>
    <property type="molecule type" value="Genomic_RNA"/>
</dbReference>
<organism evidence="1">
    <name type="scientific">Leviviridae sp</name>
    <dbReference type="NCBI Taxonomy" id="2027243"/>
    <lineage>
        <taxon>Viruses</taxon>
        <taxon>Riboviria</taxon>
        <taxon>Orthornavirae</taxon>
        <taxon>Lenarviricota</taxon>
        <taxon>Leviviricetes</taxon>
        <taxon>Norzivirales</taxon>
        <taxon>Fiersviridae</taxon>
    </lineage>
</organism>
<accession>A0A514D6Q7</accession>
<reference evidence="1" key="1">
    <citation type="submission" date="2019-05" db="EMBL/GenBank/DDBJ databases">
        <title>Metatranscriptomic reconstruction reveals RNA viruses with the potential to shape carbon cycling in soil.</title>
        <authorList>
            <person name="Starr E.P."/>
            <person name="Nuccio E."/>
            <person name="Pett-Ridge J."/>
            <person name="Banfield J.F."/>
            <person name="Firestone M.K."/>
        </authorList>
    </citation>
    <scope>NUCLEOTIDE SEQUENCE</scope>
    <source>
        <strain evidence="1">H2_Bulk_35_scaffold_116</strain>
    </source>
</reference>